<keyword evidence="13" id="KW-1185">Reference proteome</keyword>
<keyword evidence="1 11" id="KW-0813">Transport</keyword>
<comment type="similarity">
    <text evidence="11">Belongs to the KdpC family.</text>
</comment>
<dbReference type="HAMAP" id="MF_00276">
    <property type="entry name" value="KdpC"/>
    <property type="match status" value="1"/>
</dbReference>
<name>A0ABV7PFD2_9BURK</name>
<accession>A0ABV7PFD2</accession>
<keyword evidence="6 11" id="KW-0067">ATP-binding</keyword>
<dbReference type="PANTHER" id="PTHR30042">
    <property type="entry name" value="POTASSIUM-TRANSPORTING ATPASE C CHAIN"/>
    <property type="match status" value="1"/>
</dbReference>
<protein>
    <recommendedName>
        <fullName evidence="11">Potassium-transporting ATPase KdpC subunit</fullName>
    </recommendedName>
    <alternativeName>
        <fullName evidence="11">ATP phosphohydrolase [potassium-transporting] C chain</fullName>
    </alternativeName>
    <alternativeName>
        <fullName evidence="11">Potassium-binding and translocating subunit C</fullName>
    </alternativeName>
    <alternativeName>
        <fullName evidence="11">Potassium-translocating ATPase C chain</fullName>
    </alternativeName>
</protein>
<dbReference type="Proteomes" id="UP001595665">
    <property type="component" value="Unassembled WGS sequence"/>
</dbReference>
<evidence type="ECO:0000256" key="10">
    <source>
        <dbReference type="ARBA" id="ARBA00023136"/>
    </source>
</evidence>
<evidence type="ECO:0000256" key="5">
    <source>
        <dbReference type="ARBA" id="ARBA00022741"/>
    </source>
</evidence>
<evidence type="ECO:0000313" key="12">
    <source>
        <dbReference type="EMBL" id="MFC3457880.1"/>
    </source>
</evidence>
<dbReference type="EMBL" id="JBHRVV010000001">
    <property type="protein sequence ID" value="MFC3457880.1"/>
    <property type="molecule type" value="Genomic_DNA"/>
</dbReference>
<dbReference type="RefSeq" id="WP_379734262.1">
    <property type="nucleotide sequence ID" value="NZ_JBHRVV010000001.1"/>
</dbReference>
<comment type="subcellular location">
    <subcellularLocation>
        <location evidence="11">Cell membrane</location>
        <topology evidence="11">Single-pass membrane protein</topology>
    </subcellularLocation>
</comment>
<comment type="subunit">
    <text evidence="11">The system is composed of three essential subunits: KdpA, KdpB and KdpC.</text>
</comment>
<evidence type="ECO:0000256" key="6">
    <source>
        <dbReference type="ARBA" id="ARBA00022840"/>
    </source>
</evidence>
<keyword evidence="5 11" id="KW-0547">Nucleotide-binding</keyword>
<dbReference type="PIRSF" id="PIRSF001296">
    <property type="entry name" value="K_ATPase_KdpC"/>
    <property type="match status" value="1"/>
</dbReference>
<proteinExistence type="inferred from homology"/>
<evidence type="ECO:0000256" key="3">
    <source>
        <dbReference type="ARBA" id="ARBA00022538"/>
    </source>
</evidence>
<keyword evidence="9 11" id="KW-0406">Ion transport</keyword>
<comment type="function">
    <text evidence="11">Part of the high-affinity ATP-driven potassium transport (or Kdp) system, which catalyzes the hydrolysis of ATP coupled with the electrogenic transport of potassium into the cytoplasm. This subunit acts as a catalytic chaperone that increases the ATP-binding affinity of the ATP-hydrolyzing subunit KdpB by the formation of a transient KdpB/KdpC/ATP ternary complex.</text>
</comment>
<evidence type="ECO:0000256" key="8">
    <source>
        <dbReference type="ARBA" id="ARBA00022989"/>
    </source>
</evidence>
<dbReference type="PANTHER" id="PTHR30042:SF2">
    <property type="entry name" value="POTASSIUM-TRANSPORTING ATPASE KDPC SUBUNIT"/>
    <property type="match status" value="1"/>
</dbReference>
<dbReference type="NCBIfam" id="NF001454">
    <property type="entry name" value="PRK00315.1"/>
    <property type="match status" value="1"/>
</dbReference>
<gene>
    <name evidence="11 12" type="primary">kdpC</name>
    <name evidence="12" type="ORF">ACFOPH_06425</name>
</gene>
<keyword evidence="3 11" id="KW-0633">Potassium transport</keyword>
<reference evidence="13" key="1">
    <citation type="journal article" date="2019" name="Int. J. Syst. Evol. Microbiol.">
        <title>The Global Catalogue of Microorganisms (GCM) 10K type strain sequencing project: providing services to taxonomists for standard genome sequencing and annotation.</title>
        <authorList>
            <consortium name="The Broad Institute Genomics Platform"/>
            <consortium name="The Broad Institute Genome Sequencing Center for Infectious Disease"/>
            <person name="Wu L."/>
            <person name="Ma J."/>
        </authorList>
    </citation>
    <scope>NUCLEOTIDE SEQUENCE [LARGE SCALE GENOMIC DNA]</scope>
    <source>
        <strain evidence="13">CCM 7480</strain>
    </source>
</reference>
<evidence type="ECO:0000256" key="11">
    <source>
        <dbReference type="HAMAP-Rule" id="MF_00276"/>
    </source>
</evidence>
<evidence type="ECO:0000256" key="2">
    <source>
        <dbReference type="ARBA" id="ARBA00022475"/>
    </source>
</evidence>
<evidence type="ECO:0000256" key="4">
    <source>
        <dbReference type="ARBA" id="ARBA00022692"/>
    </source>
</evidence>
<sequence>MPTTIRPVLAVFAALTLLCGLAYPLAVTFLAQLLMPHQAGGSLVERQGQPVGSSLVGQAFTAPRYFWGRPSATAPMPNNASGSGGANQGPLNPALKEAVAARIAALRAADPGNAAPVPVDLVTASASGLDPHISPAAARYQAGRVAAARKLPRERVLQLVEAHTELPWLGVFGEARVHVLALNLALDTPAAMAPGLAHQARIADTR</sequence>
<dbReference type="Pfam" id="PF02669">
    <property type="entry name" value="KdpC"/>
    <property type="match status" value="1"/>
</dbReference>
<evidence type="ECO:0000313" key="13">
    <source>
        <dbReference type="Proteomes" id="UP001595665"/>
    </source>
</evidence>
<evidence type="ECO:0000256" key="1">
    <source>
        <dbReference type="ARBA" id="ARBA00022448"/>
    </source>
</evidence>
<keyword evidence="4 11" id="KW-0812">Transmembrane</keyword>
<evidence type="ECO:0000256" key="9">
    <source>
        <dbReference type="ARBA" id="ARBA00023065"/>
    </source>
</evidence>
<keyword evidence="8 11" id="KW-1133">Transmembrane helix</keyword>
<keyword evidence="7 11" id="KW-0630">Potassium</keyword>
<keyword evidence="2 11" id="KW-1003">Cell membrane</keyword>
<dbReference type="InterPro" id="IPR003820">
    <property type="entry name" value="KdpC"/>
</dbReference>
<evidence type="ECO:0000256" key="7">
    <source>
        <dbReference type="ARBA" id="ARBA00022958"/>
    </source>
</evidence>
<dbReference type="NCBIfam" id="TIGR00681">
    <property type="entry name" value="kdpC"/>
    <property type="match status" value="1"/>
</dbReference>
<comment type="caution">
    <text evidence="12">The sequence shown here is derived from an EMBL/GenBank/DDBJ whole genome shotgun (WGS) entry which is preliminary data.</text>
</comment>
<keyword evidence="10 11" id="KW-0472">Membrane</keyword>
<organism evidence="12 13">
    <name type="scientific">Massilia haematophila</name>
    <dbReference type="NCBI Taxonomy" id="457923"/>
    <lineage>
        <taxon>Bacteria</taxon>
        <taxon>Pseudomonadati</taxon>
        <taxon>Pseudomonadota</taxon>
        <taxon>Betaproteobacteria</taxon>
        <taxon>Burkholderiales</taxon>
        <taxon>Oxalobacteraceae</taxon>
        <taxon>Telluria group</taxon>
        <taxon>Massilia</taxon>
    </lineage>
</organism>